<sequence>KVNIKGAPKKTRYSQAERSTKRDPSCSEHVEALYPDTPRSQPSGQKIARKKNQSPKPSPAPPIRKWPAK</sequence>
<dbReference type="Proteomes" id="UP000265520">
    <property type="component" value="Unassembled WGS sequence"/>
</dbReference>
<feature type="non-terminal residue" evidence="2">
    <location>
        <position position="1"/>
    </location>
</feature>
<name>A0A392U5A7_9FABA</name>
<evidence type="ECO:0000313" key="2">
    <source>
        <dbReference type="EMBL" id="MCI68703.1"/>
    </source>
</evidence>
<evidence type="ECO:0000256" key="1">
    <source>
        <dbReference type="SAM" id="MobiDB-lite"/>
    </source>
</evidence>
<comment type="caution">
    <text evidence="2">The sequence shown here is derived from an EMBL/GenBank/DDBJ whole genome shotgun (WGS) entry which is preliminary data.</text>
</comment>
<organism evidence="2 3">
    <name type="scientific">Trifolium medium</name>
    <dbReference type="NCBI Taxonomy" id="97028"/>
    <lineage>
        <taxon>Eukaryota</taxon>
        <taxon>Viridiplantae</taxon>
        <taxon>Streptophyta</taxon>
        <taxon>Embryophyta</taxon>
        <taxon>Tracheophyta</taxon>
        <taxon>Spermatophyta</taxon>
        <taxon>Magnoliopsida</taxon>
        <taxon>eudicotyledons</taxon>
        <taxon>Gunneridae</taxon>
        <taxon>Pentapetalae</taxon>
        <taxon>rosids</taxon>
        <taxon>fabids</taxon>
        <taxon>Fabales</taxon>
        <taxon>Fabaceae</taxon>
        <taxon>Papilionoideae</taxon>
        <taxon>50 kb inversion clade</taxon>
        <taxon>NPAAA clade</taxon>
        <taxon>Hologalegina</taxon>
        <taxon>IRL clade</taxon>
        <taxon>Trifolieae</taxon>
        <taxon>Trifolium</taxon>
    </lineage>
</organism>
<keyword evidence="3" id="KW-1185">Reference proteome</keyword>
<dbReference type="AlphaFoldDB" id="A0A392U5A7"/>
<evidence type="ECO:0000313" key="3">
    <source>
        <dbReference type="Proteomes" id="UP000265520"/>
    </source>
</evidence>
<feature type="compositionally biased region" description="Pro residues" evidence="1">
    <location>
        <begin position="56"/>
        <end position="69"/>
    </location>
</feature>
<feature type="region of interest" description="Disordered" evidence="1">
    <location>
        <begin position="1"/>
        <end position="69"/>
    </location>
</feature>
<proteinExistence type="predicted"/>
<protein>
    <submittedName>
        <fullName evidence="2">Uncharacterized protein</fullName>
    </submittedName>
</protein>
<feature type="compositionally biased region" description="Basic and acidic residues" evidence="1">
    <location>
        <begin position="18"/>
        <end position="31"/>
    </location>
</feature>
<feature type="non-terminal residue" evidence="2">
    <location>
        <position position="69"/>
    </location>
</feature>
<accession>A0A392U5A7</accession>
<dbReference type="EMBL" id="LXQA010741241">
    <property type="protein sequence ID" value="MCI68703.1"/>
    <property type="molecule type" value="Genomic_DNA"/>
</dbReference>
<reference evidence="2 3" key="1">
    <citation type="journal article" date="2018" name="Front. Plant Sci.">
        <title>Red Clover (Trifolium pratense) and Zigzag Clover (T. medium) - A Picture of Genomic Similarities and Differences.</title>
        <authorList>
            <person name="Dluhosova J."/>
            <person name="Istvanek J."/>
            <person name="Nedelnik J."/>
            <person name="Repkova J."/>
        </authorList>
    </citation>
    <scope>NUCLEOTIDE SEQUENCE [LARGE SCALE GENOMIC DNA]</scope>
    <source>
        <strain evidence="3">cv. 10/8</strain>
        <tissue evidence="2">Leaf</tissue>
    </source>
</reference>